<sequence>MPVANIQTAAQELPSSPLGGTKQVDRHHCVVKFYADPYIQYKSPQNVIGFCQDQKHFVARDPNDLFSYEQCKAAQEKIIKDMNAFYDKASGKQNTVRFKEMGGRAKVQKNSQGITYWEFKTKEGVEQMDAEYNVTKSCPSAGTSFRPASCVLQKQNPCKSSLQGQFMVSDNTGYDPGYPVRREPTWNV</sequence>
<evidence type="ECO:0000313" key="1">
    <source>
        <dbReference type="EMBL" id="KAA8644132.1"/>
    </source>
</evidence>
<dbReference type="RefSeq" id="XP_033423493.1">
    <property type="nucleotide sequence ID" value="XM_033572941.1"/>
</dbReference>
<proteinExistence type="predicted"/>
<comment type="caution">
    <text evidence="1">The sequence shown here is derived from an EMBL/GenBank/DDBJ whole genome shotgun (WGS) entry which is preliminary data.</text>
</comment>
<dbReference type="OrthoDB" id="4516018at2759"/>
<organism evidence="1 2">
    <name type="scientific">Aspergillus tanneri</name>
    <dbReference type="NCBI Taxonomy" id="1220188"/>
    <lineage>
        <taxon>Eukaryota</taxon>
        <taxon>Fungi</taxon>
        <taxon>Dikarya</taxon>
        <taxon>Ascomycota</taxon>
        <taxon>Pezizomycotina</taxon>
        <taxon>Eurotiomycetes</taxon>
        <taxon>Eurotiomycetidae</taxon>
        <taxon>Eurotiales</taxon>
        <taxon>Aspergillaceae</taxon>
        <taxon>Aspergillus</taxon>
        <taxon>Aspergillus subgen. Circumdati</taxon>
    </lineage>
</organism>
<dbReference type="AlphaFoldDB" id="A0A5M9MAP9"/>
<dbReference type="EMBL" id="QUQM01000006">
    <property type="protein sequence ID" value="KAA8644132.1"/>
    <property type="molecule type" value="Genomic_DNA"/>
</dbReference>
<reference evidence="1 2" key="1">
    <citation type="submission" date="2019-08" db="EMBL/GenBank/DDBJ databases">
        <title>The genome sequence of a newly discovered highly antifungal drug resistant Aspergillus species, Aspergillus tanneri NIH 1004.</title>
        <authorList>
            <person name="Mounaud S."/>
            <person name="Singh I."/>
            <person name="Joardar V."/>
            <person name="Pakala S."/>
            <person name="Pakala S."/>
            <person name="Venepally P."/>
            <person name="Chung J.K."/>
            <person name="Losada L."/>
            <person name="Nierman W.C."/>
        </authorList>
    </citation>
    <scope>NUCLEOTIDE SEQUENCE [LARGE SCALE GENOMIC DNA]</scope>
    <source>
        <strain evidence="1 2">NIH1004</strain>
    </source>
</reference>
<dbReference type="VEuPathDB" id="FungiDB:EYZ11_001709"/>
<accession>A0A5M9MAP9</accession>
<evidence type="ECO:0000313" key="2">
    <source>
        <dbReference type="Proteomes" id="UP000324241"/>
    </source>
</evidence>
<protein>
    <submittedName>
        <fullName evidence="1">Uncharacterized protein</fullName>
    </submittedName>
</protein>
<dbReference type="GeneID" id="54331032"/>
<gene>
    <name evidence="1" type="ORF">ATNIH1004_008330</name>
</gene>
<name>A0A5M9MAP9_9EURO</name>
<dbReference type="Proteomes" id="UP000324241">
    <property type="component" value="Unassembled WGS sequence"/>
</dbReference>